<evidence type="ECO:0000313" key="3">
    <source>
        <dbReference type="EMBL" id="MDN4474902.1"/>
    </source>
</evidence>
<feature type="domain" description="Protein-glutamine gamma-glutamyltransferase-like C-terminal" evidence="2">
    <location>
        <begin position="127"/>
        <end position="195"/>
    </location>
</feature>
<feature type="transmembrane region" description="Helical" evidence="1">
    <location>
        <begin position="63"/>
        <end position="82"/>
    </location>
</feature>
<organism evidence="3 4">
    <name type="scientific">Demequina litoralis</name>
    <dbReference type="NCBI Taxonomy" id="3051660"/>
    <lineage>
        <taxon>Bacteria</taxon>
        <taxon>Bacillati</taxon>
        <taxon>Actinomycetota</taxon>
        <taxon>Actinomycetes</taxon>
        <taxon>Micrococcales</taxon>
        <taxon>Demequinaceae</taxon>
        <taxon>Demequina</taxon>
    </lineage>
</organism>
<dbReference type="EMBL" id="JAUHPW010000002">
    <property type="protein sequence ID" value="MDN4474902.1"/>
    <property type="molecule type" value="Genomic_DNA"/>
</dbReference>
<comment type="caution">
    <text evidence="3">The sequence shown here is derived from an EMBL/GenBank/DDBJ whole genome shotgun (WGS) entry which is preliminary data.</text>
</comment>
<dbReference type="RefSeq" id="WP_301131325.1">
    <property type="nucleotide sequence ID" value="NZ_JAUHPW010000002.1"/>
</dbReference>
<dbReference type="InterPro" id="IPR025403">
    <property type="entry name" value="TgpA-like_C"/>
</dbReference>
<evidence type="ECO:0000259" key="2">
    <source>
        <dbReference type="Pfam" id="PF13559"/>
    </source>
</evidence>
<evidence type="ECO:0000313" key="4">
    <source>
        <dbReference type="Proteomes" id="UP001172728"/>
    </source>
</evidence>
<keyword evidence="1" id="KW-0812">Transmembrane</keyword>
<dbReference type="Pfam" id="PF13559">
    <property type="entry name" value="DUF4129"/>
    <property type="match status" value="1"/>
</dbReference>
<proteinExistence type="predicted"/>
<dbReference type="Proteomes" id="UP001172728">
    <property type="component" value="Unassembled WGS sequence"/>
</dbReference>
<accession>A0ABT8G6Y3</accession>
<evidence type="ECO:0000256" key="1">
    <source>
        <dbReference type="SAM" id="Phobius"/>
    </source>
</evidence>
<name>A0ABT8G6Y3_9MICO</name>
<keyword evidence="1" id="KW-1133">Transmembrane helix</keyword>
<gene>
    <name evidence="3" type="ORF">QQX09_03415</name>
</gene>
<keyword evidence="1" id="KW-0472">Membrane</keyword>
<keyword evidence="4" id="KW-1185">Reference proteome</keyword>
<reference evidence="3" key="1">
    <citation type="submission" date="2023-06" db="EMBL/GenBank/DDBJ databases">
        <title>Sysu t00192.</title>
        <authorList>
            <person name="Gao L."/>
            <person name="Fang B.-Z."/>
            <person name="Li W.-J."/>
        </authorList>
    </citation>
    <scope>NUCLEOTIDE SEQUENCE</scope>
    <source>
        <strain evidence="3">SYSU T00192</strain>
    </source>
</reference>
<protein>
    <submittedName>
        <fullName evidence="3">DUF4129 domain-containing protein</fullName>
    </submittedName>
</protein>
<sequence>MSLDAPPLTPDAETARRWAVEELAKDEYRDGGTSWLERVLRWFSDLLEGLGDGVSGAAGPTGTVIAVAVGLALVALVLWLVVGPMRRNRRAAAEEGLFADERGAAALAEAARAAASSGDWESATLDLYRALVRDLAERDVIVLTPGLTAAEAAERAAAVLPALASRLRTDADAFDGIRYGHVPATEATYAHVLETMRACAGARPRLAAAEAP</sequence>